<dbReference type="Pfam" id="PF00291">
    <property type="entry name" value="PALP"/>
    <property type="match status" value="1"/>
</dbReference>
<evidence type="ECO:0000256" key="4">
    <source>
        <dbReference type="ARBA" id="ARBA00010869"/>
    </source>
</evidence>
<keyword evidence="6 12" id="KW-0028">Amino-acid biosynthesis</keyword>
<dbReference type="RefSeq" id="WP_307219416.1">
    <property type="nucleotide sequence ID" value="NZ_JAUSTI010000014.1"/>
</dbReference>
<dbReference type="PANTHER" id="PTHR48078:SF11">
    <property type="entry name" value="THREONINE DEHYDRATASE, MITOCHONDRIAL"/>
    <property type="match status" value="1"/>
</dbReference>
<dbReference type="GO" id="GO:0004794">
    <property type="term" value="F:threonine deaminase activity"/>
    <property type="evidence" value="ECO:0007669"/>
    <property type="project" value="UniProtKB-EC"/>
</dbReference>
<dbReference type="EMBL" id="JAUSTI010000014">
    <property type="protein sequence ID" value="MDQ0172881.1"/>
    <property type="molecule type" value="Genomic_DNA"/>
</dbReference>
<dbReference type="InterPro" id="IPR000634">
    <property type="entry name" value="Ser/Thr_deHydtase_PyrdxlP-BS"/>
</dbReference>
<dbReference type="SUPFAM" id="SSF53686">
    <property type="entry name" value="Tryptophan synthase beta subunit-like PLP-dependent enzymes"/>
    <property type="match status" value="1"/>
</dbReference>
<evidence type="ECO:0000256" key="7">
    <source>
        <dbReference type="ARBA" id="ARBA00022624"/>
    </source>
</evidence>
<evidence type="ECO:0000259" key="13">
    <source>
        <dbReference type="PROSITE" id="PS51672"/>
    </source>
</evidence>
<keyword evidence="9 12" id="KW-0456">Lyase</keyword>
<dbReference type="PANTHER" id="PTHR48078">
    <property type="entry name" value="THREONINE DEHYDRATASE, MITOCHONDRIAL-RELATED"/>
    <property type="match status" value="1"/>
</dbReference>
<comment type="catalytic activity">
    <reaction evidence="1 12">
        <text>L-threonine = 2-oxobutanoate + NH4(+)</text>
        <dbReference type="Rhea" id="RHEA:22108"/>
        <dbReference type="ChEBI" id="CHEBI:16763"/>
        <dbReference type="ChEBI" id="CHEBI:28938"/>
        <dbReference type="ChEBI" id="CHEBI:57926"/>
        <dbReference type="EC" id="4.3.1.19"/>
    </reaction>
</comment>
<reference evidence="14 15" key="1">
    <citation type="submission" date="2023-07" db="EMBL/GenBank/DDBJ databases">
        <title>Sorghum-associated microbial communities from plants grown in Nebraska, USA.</title>
        <authorList>
            <person name="Schachtman D."/>
        </authorList>
    </citation>
    <scope>NUCLEOTIDE SEQUENCE [LARGE SCALE GENOMIC DNA]</scope>
    <source>
        <strain evidence="14 15">DS1314</strain>
    </source>
</reference>
<keyword evidence="10 12" id="KW-0100">Branched-chain amino acid biosynthesis</keyword>
<evidence type="ECO:0000313" key="14">
    <source>
        <dbReference type="EMBL" id="MDQ0172881.1"/>
    </source>
</evidence>
<name>A0ABT9WHX3_9BACL</name>
<dbReference type="Proteomes" id="UP001233836">
    <property type="component" value="Unassembled WGS sequence"/>
</dbReference>
<accession>A0ABT9WHX3</accession>
<evidence type="ECO:0000256" key="8">
    <source>
        <dbReference type="ARBA" id="ARBA00022898"/>
    </source>
</evidence>
<dbReference type="NCBIfam" id="TIGR02079">
    <property type="entry name" value="THD1"/>
    <property type="match status" value="1"/>
</dbReference>
<evidence type="ECO:0000256" key="9">
    <source>
        <dbReference type="ARBA" id="ARBA00023239"/>
    </source>
</evidence>
<evidence type="ECO:0000256" key="5">
    <source>
        <dbReference type="ARBA" id="ARBA00011881"/>
    </source>
</evidence>
<proteinExistence type="inferred from homology"/>
<sequence length="428" mass="47132">MKPVEPTGTMSPGHVGVGMEDIVRAHHVLREVIVRTPLQRDAVLSAKYNCNVYLKREDLQVVRSFKIRGAYNMIRSLTPAEMEKGIVCASAGNHAQGVAFSCNALGIHGKIFMPSTTPNQKVKQVRRFGGSNVEVVLIGDTYDDAYAEAMRACDEHGMTFIHPFDQPKIIAGNGTVAMEIMESLDENADYVFVTIGGGGLAAGVGTYMKTVSPETRIIGVEPLGAASMSEAMFRKQVVTLDDIDKFVDGAAVKRVGDLTYNICSGTLDDIVKVPEGKACTTILELYNENAIVVEPAGSLAVAALDQYREQIAGKTVVCVISGGNNDIDRMQEIKERSLIYEGLKYYFMVNFPQRAGALREFLEEVLGPDDDITRFEYTKKHDKENGPALVGIELLHKEDYHPLIERMNRKGIAYTELNKNLNLFNMLI</sequence>
<evidence type="ECO:0000256" key="2">
    <source>
        <dbReference type="ARBA" id="ARBA00001933"/>
    </source>
</evidence>
<dbReference type="NCBIfam" id="NF006390">
    <property type="entry name" value="PRK08639.1"/>
    <property type="match status" value="1"/>
</dbReference>
<dbReference type="CDD" id="cd01562">
    <property type="entry name" value="Thr-dehyd"/>
    <property type="match status" value="1"/>
</dbReference>
<dbReference type="InterPro" id="IPR036052">
    <property type="entry name" value="TrpB-like_PALP_sf"/>
</dbReference>
<evidence type="ECO:0000256" key="3">
    <source>
        <dbReference type="ARBA" id="ARBA00004810"/>
    </source>
</evidence>
<comment type="subunit">
    <text evidence="5 12">Homotetramer.</text>
</comment>
<comment type="cofactor">
    <cofactor evidence="2 12">
        <name>pyridoxal 5'-phosphate</name>
        <dbReference type="ChEBI" id="CHEBI:597326"/>
    </cofactor>
</comment>
<evidence type="ECO:0000313" key="15">
    <source>
        <dbReference type="Proteomes" id="UP001233836"/>
    </source>
</evidence>
<keyword evidence="15" id="KW-1185">Reference proteome</keyword>
<organism evidence="14 15">
    <name type="scientific">Paenibacillus tundrae</name>
    <dbReference type="NCBI Taxonomy" id="528187"/>
    <lineage>
        <taxon>Bacteria</taxon>
        <taxon>Bacillati</taxon>
        <taxon>Bacillota</taxon>
        <taxon>Bacilli</taxon>
        <taxon>Bacillales</taxon>
        <taxon>Paenibacillaceae</taxon>
        <taxon>Paenibacillus</taxon>
    </lineage>
</organism>
<dbReference type="CDD" id="cd04907">
    <property type="entry name" value="ACT_ThrD-I_2"/>
    <property type="match status" value="1"/>
</dbReference>
<dbReference type="InterPro" id="IPR001926">
    <property type="entry name" value="TrpB-like_PALP"/>
</dbReference>
<dbReference type="InterPro" id="IPR011820">
    <property type="entry name" value="IlvA"/>
</dbReference>
<keyword evidence="8 12" id="KW-0663">Pyridoxal phosphate</keyword>
<dbReference type="InterPro" id="IPR050147">
    <property type="entry name" value="Ser/Thr_Dehydratase"/>
</dbReference>
<evidence type="ECO:0000256" key="12">
    <source>
        <dbReference type="RuleBase" id="RU362012"/>
    </source>
</evidence>
<keyword evidence="7 12" id="KW-0412">Isoleucine biosynthesis</keyword>
<dbReference type="InterPro" id="IPR001721">
    <property type="entry name" value="TD_ACT-like"/>
</dbReference>
<comment type="pathway">
    <text evidence="3 12">Amino-acid biosynthesis; L-isoleucine biosynthesis; 2-oxobutanoate from L-threonine: step 1/1.</text>
</comment>
<comment type="similarity">
    <text evidence="4 12">Belongs to the serine/threonine dehydratase family.</text>
</comment>
<feature type="domain" description="ACT-like" evidence="13">
    <location>
        <begin position="345"/>
        <end position="419"/>
    </location>
</feature>
<evidence type="ECO:0000256" key="11">
    <source>
        <dbReference type="ARBA" id="ARBA00025527"/>
    </source>
</evidence>
<protein>
    <recommendedName>
        <fullName evidence="12">L-threonine dehydratase</fullName>
        <ecNumber evidence="12">4.3.1.19</ecNumber>
    </recommendedName>
    <alternativeName>
        <fullName evidence="12">Threonine deaminase</fullName>
    </alternativeName>
</protein>
<dbReference type="PROSITE" id="PS51672">
    <property type="entry name" value="ACT_LIKE"/>
    <property type="match status" value="1"/>
</dbReference>
<dbReference type="EC" id="4.3.1.19" evidence="12"/>
<evidence type="ECO:0000256" key="6">
    <source>
        <dbReference type="ARBA" id="ARBA00022605"/>
    </source>
</evidence>
<dbReference type="Pfam" id="PF00585">
    <property type="entry name" value="Thr_dehydrat_C"/>
    <property type="match status" value="1"/>
</dbReference>
<comment type="function">
    <text evidence="11 12">Catalyzes the anaerobic formation of alpha-ketobutyrate and ammonia from threonine in a two-step reaction. The first step involved a dehydration of threonine and a production of enamine intermediates (aminocrotonate), which tautomerizes to its imine form (iminobutyrate). Both intermediates are unstable and short-lived. The second step is the nonenzymatic hydrolysis of the enamine/imine intermediates to form 2-ketobutyrate and free ammonia. In the low water environment of the cell, the second step is accelerated by RidA.</text>
</comment>
<dbReference type="Gene3D" id="3.40.50.1100">
    <property type="match status" value="2"/>
</dbReference>
<dbReference type="PROSITE" id="PS00165">
    <property type="entry name" value="DEHYDRATASE_SER_THR"/>
    <property type="match status" value="1"/>
</dbReference>
<gene>
    <name evidence="12" type="primary">ilvA</name>
    <name evidence="14" type="ORF">J2T19_004372</name>
</gene>
<comment type="caution">
    <text evidence="14">The sequence shown here is derived from an EMBL/GenBank/DDBJ whole genome shotgun (WGS) entry which is preliminary data.</text>
</comment>
<evidence type="ECO:0000256" key="10">
    <source>
        <dbReference type="ARBA" id="ARBA00023304"/>
    </source>
</evidence>
<evidence type="ECO:0000256" key="1">
    <source>
        <dbReference type="ARBA" id="ARBA00001274"/>
    </source>
</evidence>